<dbReference type="Gene3D" id="2.60.40.10">
    <property type="entry name" value="Immunoglobulins"/>
    <property type="match status" value="1"/>
</dbReference>
<name>A0ABU3A656_9GAMM</name>
<feature type="chain" id="PRO_5046865250" evidence="1">
    <location>
        <begin position="21"/>
        <end position="672"/>
    </location>
</feature>
<dbReference type="RefSeq" id="WP_311584917.1">
    <property type="nucleotide sequence ID" value="NZ_JAVRIF010000014.1"/>
</dbReference>
<dbReference type="InterPro" id="IPR013783">
    <property type="entry name" value="Ig-like_fold"/>
</dbReference>
<keyword evidence="1" id="KW-0732">Signal</keyword>
<dbReference type="InterPro" id="IPR028994">
    <property type="entry name" value="Integrin_alpha_N"/>
</dbReference>
<sequence>MKKHILSMLCMLMCAINVSATENMTWEDKQYHYLHGDFNGDKVPDLFLQSLSEQTPSLIVFGQIIDENTQYLVENEITLPDIVNGHLWNNLAANVVVFDHNGDGLSDIFIVNHSQKTALVINGDVNDIDFSNIANTYTKKELKWLKKSTQYVLYTGDFNGDKQQDLLAVSEKNKTHYLMHATVENSLFVAQEIKKAFKWAKKTDVDVKIADFNDDGKADVFAVARAKNTKHYLTFADENGLLGETTVIKEKVNNKDWNANDFSFIVTHADADETLDLVRLNNMPGGVDEYGELIEAEAGDDVDDITNDCDQLFYSIENLSEGESCAPWGDAIVDTTPGLVGTSKPSVETHSFATGGVTQMAAPIECSPLDPCGETTPPETPSSYPSVDGGSYHPVGSQIRVRYNSIHMANYYEIYTSTNNSSYSKVTTTPSLSAVVNVRSSYGYFYIKYKACNTTGGCSGFSPYRRLYVYTVSGKPQSLTSSSYSPSIGESFNLTIGFANGSVDGAKYYLQESFNGGSYTTVCTKTRTTWRENSYTCPISGKSNSGIYKYKAYVCNPQNVGCGGNTYSSNVVVAKPVPGSPSSFSASPSTIAYGGTTTLSWSKPSDYTGSVYYNVYTKKPGGNRWRWKTKLTSSSTSSGPLDLSGVHYFDVEACNSDDICGNSTPVVGVTVL</sequence>
<dbReference type="SUPFAM" id="SSF49265">
    <property type="entry name" value="Fibronectin type III"/>
    <property type="match status" value="1"/>
</dbReference>
<feature type="non-terminal residue" evidence="2">
    <location>
        <position position="672"/>
    </location>
</feature>
<comment type="caution">
    <text evidence="2">The sequence shown here is derived from an EMBL/GenBank/DDBJ whole genome shotgun (WGS) entry which is preliminary data.</text>
</comment>
<dbReference type="EMBL" id="JAVRIF010000014">
    <property type="protein sequence ID" value="MDT0605315.1"/>
    <property type="molecule type" value="Genomic_DNA"/>
</dbReference>
<evidence type="ECO:0000256" key="1">
    <source>
        <dbReference type="SAM" id="SignalP"/>
    </source>
</evidence>
<keyword evidence="3" id="KW-1185">Reference proteome</keyword>
<dbReference type="InterPro" id="IPR036116">
    <property type="entry name" value="FN3_sf"/>
</dbReference>
<evidence type="ECO:0000313" key="3">
    <source>
        <dbReference type="Proteomes" id="UP001266357"/>
    </source>
</evidence>
<reference evidence="2 3" key="1">
    <citation type="submission" date="2023-09" db="EMBL/GenBank/DDBJ databases">
        <authorList>
            <person name="Rey-Velasco X."/>
        </authorList>
    </citation>
    <scope>NUCLEOTIDE SEQUENCE [LARGE SCALE GENOMIC DNA]</scope>
    <source>
        <strain evidence="2 3">W431</strain>
    </source>
</reference>
<gene>
    <name evidence="2" type="ORF">RM573_17065</name>
</gene>
<organism evidence="2 3">
    <name type="scientific">Thalassotalea castellviae</name>
    <dbReference type="NCBI Taxonomy" id="3075612"/>
    <lineage>
        <taxon>Bacteria</taxon>
        <taxon>Pseudomonadati</taxon>
        <taxon>Pseudomonadota</taxon>
        <taxon>Gammaproteobacteria</taxon>
        <taxon>Alteromonadales</taxon>
        <taxon>Colwelliaceae</taxon>
        <taxon>Thalassotalea</taxon>
    </lineage>
</organism>
<proteinExistence type="predicted"/>
<protein>
    <submittedName>
        <fullName evidence="2">VCBS repeat-containing protein</fullName>
    </submittedName>
</protein>
<accession>A0ABU3A656</accession>
<dbReference type="Gene3D" id="2.130.10.130">
    <property type="entry name" value="Integrin alpha, N-terminal"/>
    <property type="match status" value="1"/>
</dbReference>
<feature type="signal peptide" evidence="1">
    <location>
        <begin position="1"/>
        <end position="20"/>
    </location>
</feature>
<dbReference type="SUPFAM" id="SSF69318">
    <property type="entry name" value="Integrin alpha N-terminal domain"/>
    <property type="match status" value="1"/>
</dbReference>
<dbReference type="Proteomes" id="UP001266357">
    <property type="component" value="Unassembled WGS sequence"/>
</dbReference>
<evidence type="ECO:0000313" key="2">
    <source>
        <dbReference type="EMBL" id="MDT0605315.1"/>
    </source>
</evidence>